<feature type="compositionally biased region" description="Acidic residues" evidence="1">
    <location>
        <begin position="32"/>
        <end position="47"/>
    </location>
</feature>
<organism evidence="2">
    <name type="scientific">Arundo donax</name>
    <name type="common">Giant reed</name>
    <name type="synonym">Donax arundinaceus</name>
    <dbReference type="NCBI Taxonomy" id="35708"/>
    <lineage>
        <taxon>Eukaryota</taxon>
        <taxon>Viridiplantae</taxon>
        <taxon>Streptophyta</taxon>
        <taxon>Embryophyta</taxon>
        <taxon>Tracheophyta</taxon>
        <taxon>Spermatophyta</taxon>
        <taxon>Magnoliopsida</taxon>
        <taxon>Liliopsida</taxon>
        <taxon>Poales</taxon>
        <taxon>Poaceae</taxon>
        <taxon>PACMAD clade</taxon>
        <taxon>Arundinoideae</taxon>
        <taxon>Arundineae</taxon>
        <taxon>Arundo</taxon>
    </lineage>
</organism>
<reference evidence="2" key="1">
    <citation type="submission" date="2014-09" db="EMBL/GenBank/DDBJ databases">
        <authorList>
            <person name="Magalhaes I.L.F."/>
            <person name="Oliveira U."/>
            <person name="Santos F.R."/>
            <person name="Vidigal T.H.D.A."/>
            <person name="Brescovit A.D."/>
            <person name="Santos A.J."/>
        </authorList>
    </citation>
    <scope>NUCLEOTIDE SEQUENCE</scope>
    <source>
        <tissue evidence="2">Shoot tissue taken approximately 20 cm above the soil surface</tissue>
    </source>
</reference>
<name>A0A0A9GI33_ARUDO</name>
<feature type="region of interest" description="Disordered" evidence="1">
    <location>
        <begin position="1"/>
        <end position="67"/>
    </location>
</feature>
<proteinExistence type="predicted"/>
<protein>
    <submittedName>
        <fullName evidence="2">Uncharacterized protein</fullName>
    </submittedName>
</protein>
<accession>A0A0A9GI33</accession>
<dbReference type="EMBL" id="GBRH01175720">
    <property type="protein sequence ID" value="JAE22176.1"/>
    <property type="molecule type" value="Transcribed_RNA"/>
</dbReference>
<reference evidence="2" key="2">
    <citation type="journal article" date="2015" name="Data Brief">
        <title>Shoot transcriptome of the giant reed, Arundo donax.</title>
        <authorList>
            <person name="Barrero R.A."/>
            <person name="Guerrero F.D."/>
            <person name="Moolhuijzen P."/>
            <person name="Goolsby J.A."/>
            <person name="Tidwell J."/>
            <person name="Bellgard S.E."/>
            <person name="Bellgard M.I."/>
        </authorList>
    </citation>
    <scope>NUCLEOTIDE SEQUENCE</scope>
    <source>
        <tissue evidence="2">Shoot tissue taken approximately 20 cm above the soil surface</tissue>
    </source>
</reference>
<sequence>MDVKYQHPSIQLYMMDPKAPFTTEGGVSTNGNDEEEDVSNPVGDEDPGVTNESCSGSVESKSGNLDD</sequence>
<evidence type="ECO:0000313" key="2">
    <source>
        <dbReference type="EMBL" id="JAE22176.1"/>
    </source>
</evidence>
<evidence type="ECO:0000256" key="1">
    <source>
        <dbReference type="SAM" id="MobiDB-lite"/>
    </source>
</evidence>
<dbReference type="AlphaFoldDB" id="A0A0A9GI33"/>
<feature type="compositionally biased region" description="Polar residues" evidence="1">
    <location>
        <begin position="50"/>
        <end position="67"/>
    </location>
</feature>